<keyword evidence="2" id="KW-1185">Reference proteome</keyword>
<gene>
    <name evidence="1" type="ORF">KOR42_11890</name>
</gene>
<sequence>MSCLKIVSHMQNKSALKEVDRSRSRSTSCLKLRECVRTCEEYLCFEVFEYPEFLWVNGVFE</sequence>
<dbReference type="AlphaFoldDB" id="A0A5C5X725"/>
<evidence type="ECO:0000313" key="2">
    <source>
        <dbReference type="Proteomes" id="UP000317243"/>
    </source>
</evidence>
<organism evidence="1 2">
    <name type="scientific">Thalassoglobus neptunius</name>
    <dbReference type="NCBI Taxonomy" id="1938619"/>
    <lineage>
        <taxon>Bacteria</taxon>
        <taxon>Pseudomonadati</taxon>
        <taxon>Planctomycetota</taxon>
        <taxon>Planctomycetia</taxon>
        <taxon>Planctomycetales</taxon>
        <taxon>Planctomycetaceae</taxon>
        <taxon>Thalassoglobus</taxon>
    </lineage>
</organism>
<comment type="caution">
    <text evidence="1">The sequence shown here is derived from an EMBL/GenBank/DDBJ whole genome shotgun (WGS) entry which is preliminary data.</text>
</comment>
<evidence type="ECO:0000313" key="1">
    <source>
        <dbReference type="EMBL" id="TWT57822.1"/>
    </source>
</evidence>
<accession>A0A5C5X725</accession>
<dbReference type="Proteomes" id="UP000317243">
    <property type="component" value="Unassembled WGS sequence"/>
</dbReference>
<protein>
    <submittedName>
        <fullName evidence="1">Uncharacterized protein</fullName>
    </submittedName>
</protein>
<reference evidence="1 2" key="1">
    <citation type="submission" date="2019-02" db="EMBL/GenBank/DDBJ databases">
        <title>Deep-cultivation of Planctomycetes and their phenomic and genomic characterization uncovers novel biology.</title>
        <authorList>
            <person name="Wiegand S."/>
            <person name="Jogler M."/>
            <person name="Boedeker C."/>
            <person name="Pinto D."/>
            <person name="Vollmers J."/>
            <person name="Rivas-Marin E."/>
            <person name="Kohn T."/>
            <person name="Peeters S.H."/>
            <person name="Heuer A."/>
            <person name="Rast P."/>
            <person name="Oberbeckmann S."/>
            <person name="Bunk B."/>
            <person name="Jeske O."/>
            <person name="Meyerdierks A."/>
            <person name="Storesund J.E."/>
            <person name="Kallscheuer N."/>
            <person name="Luecker S."/>
            <person name="Lage O.M."/>
            <person name="Pohl T."/>
            <person name="Merkel B.J."/>
            <person name="Hornburger P."/>
            <person name="Mueller R.-W."/>
            <person name="Bruemmer F."/>
            <person name="Labrenz M."/>
            <person name="Spormann A.M."/>
            <person name="Op Den Camp H."/>
            <person name="Overmann J."/>
            <person name="Amann R."/>
            <person name="Jetten M.S.M."/>
            <person name="Mascher T."/>
            <person name="Medema M.H."/>
            <person name="Devos D.P."/>
            <person name="Kaster A.-K."/>
            <person name="Ovreas L."/>
            <person name="Rohde M."/>
            <person name="Galperin M.Y."/>
            <person name="Jogler C."/>
        </authorList>
    </citation>
    <scope>NUCLEOTIDE SEQUENCE [LARGE SCALE GENOMIC DNA]</scope>
    <source>
        <strain evidence="1 2">KOR42</strain>
    </source>
</reference>
<dbReference type="EMBL" id="SIHI01000001">
    <property type="protein sequence ID" value="TWT57822.1"/>
    <property type="molecule type" value="Genomic_DNA"/>
</dbReference>
<proteinExistence type="predicted"/>
<name>A0A5C5X725_9PLAN</name>